<evidence type="ECO:0000313" key="1">
    <source>
        <dbReference type="EMBL" id="KAL0957558.1"/>
    </source>
</evidence>
<keyword evidence="2" id="KW-1185">Reference proteome</keyword>
<dbReference type="Proteomes" id="UP001556367">
    <property type="component" value="Unassembled WGS sequence"/>
</dbReference>
<organism evidence="1 2">
    <name type="scientific">Hohenbuehelia grisea</name>
    <dbReference type="NCBI Taxonomy" id="104357"/>
    <lineage>
        <taxon>Eukaryota</taxon>
        <taxon>Fungi</taxon>
        <taxon>Dikarya</taxon>
        <taxon>Basidiomycota</taxon>
        <taxon>Agaricomycotina</taxon>
        <taxon>Agaricomycetes</taxon>
        <taxon>Agaricomycetidae</taxon>
        <taxon>Agaricales</taxon>
        <taxon>Pleurotineae</taxon>
        <taxon>Pleurotaceae</taxon>
        <taxon>Hohenbuehelia</taxon>
    </lineage>
</organism>
<name>A0ABR3JP07_9AGAR</name>
<reference evidence="2" key="1">
    <citation type="submission" date="2024-06" db="EMBL/GenBank/DDBJ databases">
        <title>Multi-omics analyses provide insights into the biosynthesis of the anticancer antibiotic pleurotin in Hohenbuehelia grisea.</title>
        <authorList>
            <person name="Weaver J.A."/>
            <person name="Alberti F."/>
        </authorList>
    </citation>
    <scope>NUCLEOTIDE SEQUENCE [LARGE SCALE GENOMIC DNA]</scope>
    <source>
        <strain evidence="2">T-177</strain>
    </source>
</reference>
<accession>A0ABR3JP07</accession>
<dbReference type="EMBL" id="JASNQZ010000005">
    <property type="protein sequence ID" value="KAL0957558.1"/>
    <property type="molecule type" value="Genomic_DNA"/>
</dbReference>
<proteinExistence type="predicted"/>
<evidence type="ECO:0000313" key="2">
    <source>
        <dbReference type="Proteomes" id="UP001556367"/>
    </source>
</evidence>
<comment type="caution">
    <text evidence="1">The sequence shown here is derived from an EMBL/GenBank/DDBJ whole genome shotgun (WGS) entry which is preliminary data.</text>
</comment>
<protein>
    <submittedName>
        <fullName evidence="1">Uncharacterized protein</fullName>
    </submittedName>
</protein>
<gene>
    <name evidence="1" type="ORF">HGRIS_001345</name>
</gene>
<sequence length="197" mass="21157">MTSSCDRFQGGLDTEDIPIANISLVVPGIPSLVCLGSKFQVIARVKGERSMSHSSRRSASTINNGACFSLRLLRIKNSGSFESVDTPTVMDLKLGKTETTHIMTRLAFGITVPAGRADVFAEIDLSGSAGLSFEKKVDNASSKGKRADHVLCRKDAVARASENDHGNGLEKRDLTDVLEKAGMAGCVYAVLQRRSRL</sequence>